<dbReference type="EMBL" id="CP024199">
    <property type="protein sequence ID" value="AUG53712.1"/>
    <property type="molecule type" value="Genomic_DNA"/>
</dbReference>
<dbReference type="Pfam" id="PF12118">
    <property type="entry name" value="SprA-related"/>
    <property type="match status" value="1"/>
</dbReference>
<evidence type="ECO:0000313" key="3">
    <source>
        <dbReference type="Proteomes" id="UP000233458"/>
    </source>
</evidence>
<accession>A0ABM6QAX1</accession>
<proteinExistence type="predicted"/>
<feature type="region of interest" description="Disordered" evidence="1">
    <location>
        <begin position="265"/>
        <end position="296"/>
    </location>
</feature>
<dbReference type="Proteomes" id="UP000233458">
    <property type="component" value="Chromosome"/>
</dbReference>
<evidence type="ECO:0000256" key="1">
    <source>
        <dbReference type="SAM" id="MobiDB-lite"/>
    </source>
</evidence>
<name>A0ABM6QAX1_9PROT</name>
<organism evidence="2 3">
    <name type="scientific">Thalassospira marina</name>
    <dbReference type="NCBI Taxonomy" id="2048283"/>
    <lineage>
        <taxon>Bacteria</taxon>
        <taxon>Pseudomonadati</taxon>
        <taxon>Pseudomonadota</taxon>
        <taxon>Alphaproteobacteria</taxon>
        <taxon>Rhodospirillales</taxon>
        <taxon>Thalassospiraceae</taxon>
        <taxon>Thalassospira</taxon>
    </lineage>
</organism>
<gene>
    <name evidence="2" type="ORF">CSC3H3_14050</name>
</gene>
<evidence type="ECO:0000313" key="2">
    <source>
        <dbReference type="EMBL" id="AUG53712.1"/>
    </source>
</evidence>
<keyword evidence="3" id="KW-1185">Reference proteome</keyword>
<sequence>MEGASFWRDQCQYAPPKGRARHVFTVTRLSGKNALWLYKFDFTLIADKGFLAIMMGAGGVVTNARGGQLGIVLNVREIARTANGDILSEYEAVEVGSSGQNGGSGAYGGINAGHTRPVHASTLTAAQAREGGISNAEYQKAREAANHNGAGGTNDAAKTLSEMSDGERAEVARLQARDSAVKQEEKGHAAAAGQYASAPQYQYTIGPDGKAYAIGGHVDVSINSQGGSADNNRSALAALQNAALSPNAPSGADLAAFRQATMALGASAQQQTESGSSTSNTADAVPGEISPTGETSDAVASTVESSGGANAIYDANDALNANRRQQALDAYDQAAGSPDRAREAFENESLFAAIATTNANSRYERGSFFNSNA</sequence>
<feature type="compositionally biased region" description="Polar residues" evidence="1">
    <location>
        <begin position="267"/>
        <end position="282"/>
    </location>
</feature>
<reference evidence="2 3" key="1">
    <citation type="submission" date="2017-10" db="EMBL/GenBank/DDBJ databases">
        <title>Biodiversity and function of Thalassospira species in the particle-attached aromatic-hydrocarbon-degrading consortia from the surface seawater of the China South Sea.</title>
        <authorList>
            <person name="Dong C."/>
            <person name="Liu R."/>
            <person name="Shao Z."/>
        </authorList>
    </citation>
    <scope>NUCLEOTIDE SEQUENCE [LARGE SCALE GENOMIC DNA]</scope>
    <source>
        <strain evidence="2 3">CSC3H3</strain>
    </source>
</reference>
<protein>
    <submittedName>
        <fullName evidence="2">Uncharacterized protein</fullName>
    </submittedName>
</protein>
<dbReference type="InterPro" id="IPR021973">
    <property type="entry name" value="SprA-related"/>
</dbReference>